<feature type="transmembrane region" description="Helical" evidence="7">
    <location>
        <begin position="136"/>
        <end position="157"/>
    </location>
</feature>
<evidence type="ECO:0000256" key="2">
    <source>
        <dbReference type="ARBA" id="ARBA00022448"/>
    </source>
</evidence>
<keyword evidence="6 7" id="KW-0472">Membrane</keyword>
<dbReference type="SUPFAM" id="SSF103473">
    <property type="entry name" value="MFS general substrate transporter"/>
    <property type="match status" value="1"/>
</dbReference>
<name>A0A9X1X9D7_9BACL</name>
<reference evidence="9" key="1">
    <citation type="submission" date="2021-09" db="EMBL/GenBank/DDBJ databases">
        <title>Genome analysis of Fictibacillus sp. KIGAM418 isolated from marine sediment.</title>
        <authorList>
            <person name="Seo M.-J."/>
            <person name="Cho E.-S."/>
            <person name="Hwang C.Y."/>
        </authorList>
    </citation>
    <scope>NUCLEOTIDE SEQUENCE</scope>
    <source>
        <strain evidence="9">KIGAM418</strain>
    </source>
</reference>
<feature type="transmembrane region" description="Helical" evidence="7">
    <location>
        <begin position="305"/>
        <end position="327"/>
    </location>
</feature>
<dbReference type="PROSITE" id="PS50850">
    <property type="entry name" value="MFS"/>
    <property type="match status" value="1"/>
</dbReference>
<dbReference type="InterPro" id="IPR036259">
    <property type="entry name" value="MFS_trans_sf"/>
</dbReference>
<evidence type="ECO:0000256" key="5">
    <source>
        <dbReference type="ARBA" id="ARBA00022989"/>
    </source>
</evidence>
<feature type="transmembrane region" description="Helical" evidence="7">
    <location>
        <begin position="250"/>
        <end position="269"/>
    </location>
</feature>
<keyword evidence="2" id="KW-0813">Transport</keyword>
<gene>
    <name evidence="9" type="ORF">LCY76_06910</name>
</gene>
<keyword evidence="3" id="KW-1003">Cell membrane</keyword>
<feature type="transmembrane region" description="Helical" evidence="7">
    <location>
        <begin position="7"/>
        <end position="27"/>
    </location>
</feature>
<dbReference type="PANTHER" id="PTHR43266:SF7">
    <property type="entry name" value="TRANSPORTER, PUTATIVE-RELATED"/>
    <property type="match status" value="1"/>
</dbReference>
<evidence type="ECO:0000256" key="6">
    <source>
        <dbReference type="ARBA" id="ARBA00023136"/>
    </source>
</evidence>
<feature type="transmembrane region" description="Helical" evidence="7">
    <location>
        <begin position="348"/>
        <end position="365"/>
    </location>
</feature>
<feature type="domain" description="Major facilitator superfamily (MFS) profile" evidence="8">
    <location>
        <begin position="1"/>
        <end position="186"/>
    </location>
</feature>
<evidence type="ECO:0000313" key="9">
    <source>
        <dbReference type="EMBL" id="MCK6256323.1"/>
    </source>
</evidence>
<evidence type="ECO:0000256" key="3">
    <source>
        <dbReference type="ARBA" id="ARBA00022475"/>
    </source>
</evidence>
<comment type="subcellular location">
    <subcellularLocation>
        <location evidence="1">Cell membrane</location>
        <topology evidence="1">Multi-pass membrane protein</topology>
    </subcellularLocation>
</comment>
<feature type="transmembrane region" description="Helical" evidence="7">
    <location>
        <begin position="281"/>
        <end position="299"/>
    </location>
</feature>
<comment type="caution">
    <text evidence="9">The sequence shown here is derived from an EMBL/GenBank/DDBJ whole genome shotgun (WGS) entry which is preliminary data.</text>
</comment>
<dbReference type="PANTHER" id="PTHR43266">
    <property type="entry name" value="MACROLIDE-EFFLUX PROTEIN"/>
    <property type="match status" value="1"/>
</dbReference>
<dbReference type="Pfam" id="PF07690">
    <property type="entry name" value="MFS_1"/>
    <property type="match status" value="1"/>
</dbReference>
<dbReference type="Gene3D" id="1.20.1250.20">
    <property type="entry name" value="MFS general substrate transporter like domains"/>
    <property type="match status" value="1"/>
</dbReference>
<protein>
    <submittedName>
        <fullName evidence="9">MFS transporter</fullName>
    </submittedName>
</protein>
<evidence type="ECO:0000256" key="1">
    <source>
        <dbReference type="ARBA" id="ARBA00004651"/>
    </source>
</evidence>
<keyword evidence="4 7" id="KW-0812">Transmembrane</keyword>
<feature type="transmembrane region" description="Helical" evidence="7">
    <location>
        <begin position="217"/>
        <end position="238"/>
    </location>
</feature>
<feature type="transmembrane region" description="Helical" evidence="7">
    <location>
        <begin position="371"/>
        <end position="389"/>
    </location>
</feature>
<dbReference type="EMBL" id="JAIWJX010000002">
    <property type="protein sequence ID" value="MCK6256323.1"/>
    <property type="molecule type" value="Genomic_DNA"/>
</dbReference>
<feature type="transmembrane region" description="Helical" evidence="7">
    <location>
        <begin position="163"/>
        <end position="184"/>
    </location>
</feature>
<evidence type="ECO:0000256" key="4">
    <source>
        <dbReference type="ARBA" id="ARBA00022692"/>
    </source>
</evidence>
<dbReference type="AlphaFoldDB" id="A0A9X1X9D7"/>
<feature type="transmembrane region" description="Helical" evidence="7">
    <location>
        <begin position="39"/>
        <end position="60"/>
    </location>
</feature>
<evidence type="ECO:0000256" key="7">
    <source>
        <dbReference type="SAM" id="Phobius"/>
    </source>
</evidence>
<accession>A0A9X1X9D7</accession>
<proteinExistence type="predicted"/>
<keyword evidence="10" id="KW-1185">Reference proteome</keyword>
<dbReference type="CDD" id="cd06173">
    <property type="entry name" value="MFS_MefA_like"/>
    <property type="match status" value="1"/>
</dbReference>
<dbReference type="GO" id="GO:0005886">
    <property type="term" value="C:plasma membrane"/>
    <property type="evidence" value="ECO:0007669"/>
    <property type="project" value="UniProtKB-SubCell"/>
</dbReference>
<dbReference type="RefSeq" id="WP_248252015.1">
    <property type="nucleotide sequence ID" value="NZ_JAIWJX010000002.1"/>
</dbReference>
<keyword evidence="5 7" id="KW-1133">Transmembrane helix</keyword>
<dbReference type="InterPro" id="IPR011701">
    <property type="entry name" value="MFS"/>
</dbReference>
<feature type="transmembrane region" description="Helical" evidence="7">
    <location>
        <begin position="97"/>
        <end position="124"/>
    </location>
</feature>
<dbReference type="InterPro" id="IPR020846">
    <property type="entry name" value="MFS_dom"/>
</dbReference>
<organism evidence="9 10">
    <name type="scientific">Fictibacillus marinisediminis</name>
    <dbReference type="NCBI Taxonomy" id="2878389"/>
    <lineage>
        <taxon>Bacteria</taxon>
        <taxon>Bacillati</taxon>
        <taxon>Bacillota</taxon>
        <taxon>Bacilli</taxon>
        <taxon>Bacillales</taxon>
        <taxon>Fictibacillaceae</taxon>
        <taxon>Fictibacillus</taxon>
    </lineage>
</organism>
<dbReference type="Proteomes" id="UP001139011">
    <property type="component" value="Unassembled WGS sequence"/>
</dbReference>
<evidence type="ECO:0000259" key="8">
    <source>
        <dbReference type="PROSITE" id="PS50850"/>
    </source>
</evidence>
<sequence>MWKNRNFLLLMFGVAVSSTGLWVGIIGNLEFLQKNVESSFLQALLLLSGFLVGVFLAPMAGRIIDRGDKKKILIYAGLARSFAIVFMYLAIANDNVWWMLIYTFIIGIAGTFSNPAMQTLIPLIVKKEDLLQANGVYMNIFTGARIAGTALGGAMLVGMSLTAMYTVTLVSYIILLFSTFYIAVEQKPRDKSADSKKESFFSTLKELYPIVKNQSKVVYGIFLLIPPYLFLSGFNLMVIEISQIQHNPGIKGILYTTEGLCVFLGTFLARRFFRERPRLPYLFAITFLIAAAHTSLFLANHPVMSVISFGLFGLSAGMLFPVTTTIFQTDIPSDYHGRFFSIKGMTDNIIFQILMLLTGLFLDTIGFEKMVIGFGISSFVIASIILLQYRSKMNRNKRRPVAVVK</sequence>
<evidence type="ECO:0000313" key="10">
    <source>
        <dbReference type="Proteomes" id="UP001139011"/>
    </source>
</evidence>
<dbReference type="GO" id="GO:0022857">
    <property type="term" value="F:transmembrane transporter activity"/>
    <property type="evidence" value="ECO:0007669"/>
    <property type="project" value="InterPro"/>
</dbReference>
<feature type="transmembrane region" description="Helical" evidence="7">
    <location>
        <begin position="72"/>
        <end position="91"/>
    </location>
</feature>